<evidence type="ECO:0008006" key="3">
    <source>
        <dbReference type="Google" id="ProtNLM"/>
    </source>
</evidence>
<protein>
    <recommendedName>
        <fullName evidence="3">CPXCG motif-containing cysteine-rich protein</fullName>
    </recommendedName>
</protein>
<dbReference type="InterPro" id="IPR025990">
    <property type="entry name" value="zinc_ribbon_bacterial"/>
</dbReference>
<gene>
    <name evidence="1" type="ORF">J2T55_001104</name>
</gene>
<dbReference type="InterPro" id="IPR017143">
    <property type="entry name" value="UCP037225"/>
</dbReference>
<comment type="caution">
    <text evidence="1">The sequence shown here is derived from an EMBL/GenBank/DDBJ whole genome shotgun (WGS) entry which is preliminary data.</text>
</comment>
<accession>A0AAE3L5C1</accession>
<dbReference type="Pfam" id="PF14255">
    <property type="entry name" value="Zn_ribbon_21"/>
    <property type="match status" value="1"/>
</dbReference>
<organism evidence="1 2">
    <name type="scientific">Methylohalomonas lacus</name>
    <dbReference type="NCBI Taxonomy" id="398773"/>
    <lineage>
        <taxon>Bacteria</taxon>
        <taxon>Pseudomonadati</taxon>
        <taxon>Pseudomonadota</taxon>
        <taxon>Gammaproteobacteria</taxon>
        <taxon>Methylohalomonadales</taxon>
        <taxon>Methylohalomonadaceae</taxon>
        <taxon>Methylohalomonas</taxon>
    </lineage>
</organism>
<sequence length="61" mass="6876">MAGLHEQRISCPFCGENITLLLDLSVPEQDLIEDCQVCCQPMQLHYGVDADDNIWIDVQQA</sequence>
<evidence type="ECO:0000313" key="2">
    <source>
        <dbReference type="Proteomes" id="UP001204445"/>
    </source>
</evidence>
<dbReference type="AlphaFoldDB" id="A0AAE3L5C1"/>
<dbReference type="EMBL" id="JANUCT010000006">
    <property type="protein sequence ID" value="MCS3903087.1"/>
    <property type="molecule type" value="Genomic_DNA"/>
</dbReference>
<keyword evidence="2" id="KW-1185">Reference proteome</keyword>
<proteinExistence type="predicted"/>
<name>A0AAE3L5C1_9GAMM</name>
<evidence type="ECO:0000313" key="1">
    <source>
        <dbReference type="EMBL" id="MCS3903087.1"/>
    </source>
</evidence>
<reference evidence="1" key="1">
    <citation type="submission" date="2022-08" db="EMBL/GenBank/DDBJ databases">
        <title>Genomic Encyclopedia of Type Strains, Phase III (KMG-III): the genomes of soil and plant-associated and newly described type strains.</title>
        <authorList>
            <person name="Whitman W."/>
        </authorList>
    </citation>
    <scope>NUCLEOTIDE SEQUENCE</scope>
    <source>
        <strain evidence="1">HMT 1</strain>
    </source>
</reference>
<dbReference type="Proteomes" id="UP001204445">
    <property type="component" value="Unassembled WGS sequence"/>
</dbReference>
<dbReference type="RefSeq" id="WP_259054698.1">
    <property type="nucleotide sequence ID" value="NZ_JANUCT010000006.1"/>
</dbReference>
<dbReference type="PIRSF" id="PIRSF037225">
    <property type="entry name" value="UCP037225"/>
    <property type="match status" value="1"/>
</dbReference>